<dbReference type="InterPro" id="IPR041219">
    <property type="entry name" value="Phage_lysozyme2"/>
</dbReference>
<gene>
    <name evidence="2" type="ORF">HHL25_09690</name>
</gene>
<dbReference type="Proteomes" id="UP000541470">
    <property type="component" value="Unassembled WGS sequence"/>
</dbReference>
<name>A0A7Y0AVR1_9HYPH</name>
<dbReference type="AlphaFoldDB" id="A0A7Y0AVR1"/>
<evidence type="ECO:0000313" key="3">
    <source>
        <dbReference type="Proteomes" id="UP000541470"/>
    </source>
</evidence>
<dbReference type="RefSeq" id="WP_169589729.1">
    <property type="nucleotide sequence ID" value="NZ_JABBGK010000002.1"/>
</dbReference>
<dbReference type="EMBL" id="JABBGK010000002">
    <property type="protein sequence ID" value="NML74392.1"/>
    <property type="molecule type" value="Genomic_DNA"/>
</dbReference>
<comment type="caution">
    <text evidence="2">The sequence shown here is derived from an EMBL/GenBank/DDBJ whole genome shotgun (WGS) entry which is preliminary data.</text>
</comment>
<organism evidence="2 3">
    <name type="scientific">Rhizobium terricola</name>
    <dbReference type="NCBI Taxonomy" id="2728849"/>
    <lineage>
        <taxon>Bacteria</taxon>
        <taxon>Pseudomonadati</taxon>
        <taxon>Pseudomonadota</taxon>
        <taxon>Alphaproteobacteria</taxon>
        <taxon>Hyphomicrobiales</taxon>
        <taxon>Rhizobiaceae</taxon>
        <taxon>Rhizobium/Agrobacterium group</taxon>
        <taxon>Rhizobium</taxon>
    </lineage>
</organism>
<keyword evidence="3" id="KW-1185">Reference proteome</keyword>
<proteinExistence type="predicted"/>
<evidence type="ECO:0000313" key="2">
    <source>
        <dbReference type="EMBL" id="NML74392.1"/>
    </source>
</evidence>
<dbReference type="InterPro" id="IPR023346">
    <property type="entry name" value="Lysozyme-like_dom_sf"/>
</dbReference>
<sequence>MAVMLQTRTLRAAPAGNVLQVEATRGTRIDVLDGSTPPWAKVRLLIEGKPEGWVSADAIDADSDTLPSLDKDLVARQCTEQSAMFGSNAFYLMTVAQLRSNISGTPPAGTAGPGPFCFSPGEWERHGADPGFGIHYRPEEIGDWRAQCTLAAIMAVDMQVSLATALRRQPNMTELFLAQIVGASAATRALTAPDSPTAEILQIARDKAQAEGIDPENLNGRDASLLAGATIQEVLDAITAKLAEALEAVRPLVRKAVDELIKVLAEFGGTGPVGLALIRRQSSYLATAEKKAMAKLIMEKFAAQGFGTVQQIAAVANAIAESGLNPNASNTAGERSFGLFQLNQNGGVGFGHDEAELKDPDRNIEIMLAEIAKPYQRANRHAFAATTSLHEAVRIFVHHFEKPANKTGETAHRFEIAQGLVG</sequence>
<dbReference type="Gene3D" id="1.10.530.10">
    <property type="match status" value="2"/>
</dbReference>
<protein>
    <submittedName>
        <fullName evidence="2">Transglycosylase SLT domain-containing protein</fullName>
    </submittedName>
</protein>
<dbReference type="SUPFAM" id="SSF53955">
    <property type="entry name" value="Lysozyme-like"/>
    <property type="match status" value="1"/>
</dbReference>
<evidence type="ECO:0000259" key="1">
    <source>
        <dbReference type="Pfam" id="PF18013"/>
    </source>
</evidence>
<feature type="domain" description="Phage tail lysozyme" evidence="1">
    <location>
        <begin position="294"/>
        <end position="418"/>
    </location>
</feature>
<dbReference type="Pfam" id="PF18013">
    <property type="entry name" value="Phage_lysozyme2"/>
    <property type="match status" value="1"/>
</dbReference>
<accession>A0A7Y0AVR1</accession>
<reference evidence="2 3" key="1">
    <citation type="submission" date="2020-04" db="EMBL/GenBank/DDBJ databases">
        <title>Rhizobium sp. S-51 isolated from soil.</title>
        <authorList>
            <person name="Dahal R.H."/>
        </authorList>
    </citation>
    <scope>NUCLEOTIDE SEQUENCE [LARGE SCALE GENOMIC DNA]</scope>
    <source>
        <strain evidence="2 3">S-51</strain>
    </source>
</reference>